<reference evidence="3 4" key="1">
    <citation type="submission" date="2015-11" db="EMBL/GenBank/DDBJ databases">
        <title>The genome of Debaryomyces fabryi.</title>
        <authorList>
            <person name="Tafer H."/>
            <person name="Lopandic K."/>
        </authorList>
    </citation>
    <scope>NUCLEOTIDE SEQUENCE [LARGE SCALE GENOMIC DNA]</scope>
    <source>
        <strain evidence="3 4">CBS 789</strain>
    </source>
</reference>
<comment type="similarity">
    <text evidence="1">Belongs to the metallo-dependent hydrolases superfamily.</text>
</comment>
<dbReference type="GO" id="GO:0016787">
    <property type="term" value="F:hydrolase activity"/>
    <property type="evidence" value="ECO:0007669"/>
    <property type="project" value="InterPro"/>
</dbReference>
<keyword evidence="4" id="KW-1185">Reference proteome</keyword>
<dbReference type="AlphaFoldDB" id="A0A0V1PS15"/>
<dbReference type="Proteomes" id="UP000054251">
    <property type="component" value="Unassembled WGS sequence"/>
</dbReference>
<accession>A0A0V1PS15</accession>
<feature type="domain" description="Amidohydrolase-related" evidence="2">
    <location>
        <begin position="183"/>
        <end position="338"/>
    </location>
</feature>
<dbReference type="OrthoDB" id="2135488at2759"/>
<evidence type="ECO:0000256" key="1">
    <source>
        <dbReference type="ARBA" id="ARBA00038310"/>
    </source>
</evidence>
<dbReference type="InterPro" id="IPR006680">
    <property type="entry name" value="Amidohydro-rel"/>
</dbReference>
<evidence type="ECO:0000313" key="4">
    <source>
        <dbReference type="Proteomes" id="UP000054251"/>
    </source>
</evidence>
<organism evidence="3 4">
    <name type="scientific">Debaryomyces fabryi</name>
    <dbReference type="NCBI Taxonomy" id="58627"/>
    <lineage>
        <taxon>Eukaryota</taxon>
        <taxon>Fungi</taxon>
        <taxon>Dikarya</taxon>
        <taxon>Ascomycota</taxon>
        <taxon>Saccharomycotina</taxon>
        <taxon>Pichiomycetes</taxon>
        <taxon>Debaryomycetaceae</taxon>
        <taxon>Debaryomyces</taxon>
    </lineage>
</organism>
<dbReference type="GeneID" id="26842213"/>
<gene>
    <name evidence="3" type="ORF">AC631_05204</name>
</gene>
<dbReference type="InterPro" id="IPR032466">
    <property type="entry name" value="Metal_Hydrolase"/>
</dbReference>
<evidence type="ECO:0000259" key="2">
    <source>
        <dbReference type="Pfam" id="PF04909"/>
    </source>
</evidence>
<dbReference type="Pfam" id="PF04909">
    <property type="entry name" value="Amidohydro_2"/>
    <property type="match status" value="1"/>
</dbReference>
<dbReference type="SUPFAM" id="SSF51556">
    <property type="entry name" value="Metallo-dependent hydrolases"/>
    <property type="match status" value="1"/>
</dbReference>
<dbReference type="EMBL" id="LMYN01000180">
    <property type="protein sequence ID" value="KRZ99036.1"/>
    <property type="molecule type" value="Genomic_DNA"/>
</dbReference>
<proteinExistence type="inferred from homology"/>
<evidence type="ECO:0000313" key="3">
    <source>
        <dbReference type="EMBL" id="KRZ99036.1"/>
    </source>
</evidence>
<name>A0A0V1PS15_9ASCO</name>
<protein>
    <recommendedName>
        <fullName evidence="2">Amidohydrolase-related domain-containing protein</fullName>
    </recommendedName>
</protein>
<comment type="caution">
    <text evidence="3">The sequence shown here is derived from an EMBL/GenBank/DDBJ whole genome shotgun (WGS) entry which is preliminary data.</text>
</comment>
<dbReference type="Gene3D" id="3.20.20.140">
    <property type="entry name" value="Metal-dependent hydrolases"/>
    <property type="match status" value="1"/>
</dbReference>
<dbReference type="PANTHER" id="PTHR43569">
    <property type="entry name" value="AMIDOHYDROLASE"/>
    <property type="match status" value="1"/>
</dbReference>
<dbReference type="RefSeq" id="XP_015465139.1">
    <property type="nucleotide sequence ID" value="XM_015614033.1"/>
</dbReference>
<dbReference type="PANTHER" id="PTHR43569:SF2">
    <property type="entry name" value="AMIDOHYDROLASE-RELATED DOMAIN-CONTAINING PROTEIN"/>
    <property type="match status" value="1"/>
</dbReference>
<dbReference type="InterPro" id="IPR052350">
    <property type="entry name" value="Metallo-dep_Lactonases"/>
</dbReference>
<sequence length="340" mass="40058">MPSTKYKIIDSHVHLFAKENLKLLKWDETHPLHSDYRLDEYLKYSVCERFQIEGLVFIETDPIADLSKGLEGCEYPIQEYLYVARNVTGNLHPGEGEASELKQKFIKAIVPWAPMPLGKSLLRAYVEILKNRSLVVEFNLVKGFRYLLQDKPPNTMLQKDFVQSLKWLDENNFIFDWGIDLRCGGLWQFEETIDVLKQVPNLKYIINHLTKPNLAVHPTEVEENDEFLQWKDYMKQIYTNSPNSYMKLSGGFSEMPLEIIKNKDKCVEYIYPWFKVCFDLWNVDRTIWASNWPVCSLTGGENLTSNWFEITEMLFDKIELDEESRKKIYSTNYLKAYNLN</sequence>